<comment type="caution">
    <text evidence="2">The sequence shown here is derived from an EMBL/GenBank/DDBJ whole genome shotgun (WGS) entry which is preliminary data.</text>
</comment>
<sequence length="202" mass="22139">MCLLSLETMLDLENDNLRSSLQDQCSLCFRKFSCPHSIVPPCEHVLFDPSDCAHCKRLKQLAQCIFQDHIFQLCTMARRGRSLVLSLCLGAAALLMCWQLVSPAFLQPKQNNRGLEAAAPAALGALASMAGTMPAEALKGPLTGSDLCTKPLIYLIYPLCDPLFLVCPLYNFPLVLGFFAALVTVINLILPETQPDEDLRVG</sequence>
<organism evidence="2 3">
    <name type="scientific">Durusdinium trenchii</name>
    <dbReference type="NCBI Taxonomy" id="1381693"/>
    <lineage>
        <taxon>Eukaryota</taxon>
        <taxon>Sar</taxon>
        <taxon>Alveolata</taxon>
        <taxon>Dinophyceae</taxon>
        <taxon>Suessiales</taxon>
        <taxon>Symbiodiniaceae</taxon>
        <taxon>Durusdinium</taxon>
    </lineage>
</organism>
<reference evidence="2 3" key="1">
    <citation type="submission" date="2024-02" db="EMBL/GenBank/DDBJ databases">
        <authorList>
            <person name="Chen Y."/>
            <person name="Shah S."/>
            <person name="Dougan E. K."/>
            <person name="Thang M."/>
            <person name="Chan C."/>
        </authorList>
    </citation>
    <scope>NUCLEOTIDE SEQUENCE [LARGE SCALE GENOMIC DNA]</scope>
</reference>
<dbReference type="EMBL" id="CAXAMN010001891">
    <property type="protein sequence ID" value="CAK8996776.1"/>
    <property type="molecule type" value="Genomic_DNA"/>
</dbReference>
<keyword evidence="1" id="KW-1133">Transmembrane helix</keyword>
<keyword evidence="1" id="KW-0472">Membrane</keyword>
<evidence type="ECO:0000256" key="1">
    <source>
        <dbReference type="SAM" id="Phobius"/>
    </source>
</evidence>
<proteinExistence type="predicted"/>
<name>A0ABP0I2G6_9DINO</name>
<feature type="transmembrane region" description="Helical" evidence="1">
    <location>
        <begin position="83"/>
        <end position="101"/>
    </location>
</feature>
<keyword evidence="1" id="KW-0812">Transmembrane</keyword>
<feature type="transmembrane region" description="Helical" evidence="1">
    <location>
        <begin position="169"/>
        <end position="190"/>
    </location>
</feature>
<gene>
    <name evidence="2" type="ORF">CCMP2556_LOCUS4598</name>
</gene>
<keyword evidence="3" id="KW-1185">Reference proteome</keyword>
<dbReference type="Proteomes" id="UP001642484">
    <property type="component" value="Unassembled WGS sequence"/>
</dbReference>
<protein>
    <submittedName>
        <fullName evidence="2">Uncharacterized protein</fullName>
    </submittedName>
</protein>
<evidence type="ECO:0000313" key="2">
    <source>
        <dbReference type="EMBL" id="CAK8996776.1"/>
    </source>
</evidence>
<accession>A0ABP0I2G6</accession>
<evidence type="ECO:0000313" key="3">
    <source>
        <dbReference type="Proteomes" id="UP001642484"/>
    </source>
</evidence>